<organism evidence="3 4">
    <name type="scientific">Cellulophaga algicola (strain DSM 14237 / IC166 / ACAM 630)</name>
    <dbReference type="NCBI Taxonomy" id="688270"/>
    <lineage>
        <taxon>Bacteria</taxon>
        <taxon>Pseudomonadati</taxon>
        <taxon>Bacteroidota</taxon>
        <taxon>Flavobacteriia</taxon>
        <taxon>Flavobacteriales</taxon>
        <taxon>Flavobacteriaceae</taxon>
        <taxon>Cellulophaga</taxon>
    </lineage>
</organism>
<dbReference type="InterPro" id="IPR011250">
    <property type="entry name" value="OMP/PagP_B-barrel"/>
</dbReference>
<proteinExistence type="predicted"/>
<reference evidence="3 4" key="1">
    <citation type="journal article" date="2010" name="Stand. Genomic Sci.">
        <title>Complete genome sequence of Cellulophaga algicola type strain (IC166).</title>
        <authorList>
            <person name="Abt B."/>
            <person name="Lu M."/>
            <person name="Misra M."/>
            <person name="Han C."/>
            <person name="Nolan M."/>
            <person name="Lucas S."/>
            <person name="Hammon N."/>
            <person name="Deshpande S."/>
            <person name="Cheng J.F."/>
            <person name="Tapia R."/>
            <person name="Goodwin L."/>
            <person name="Pitluck S."/>
            <person name="Liolios K."/>
            <person name="Pagani I."/>
            <person name="Ivanova N."/>
            <person name="Mavromatis K."/>
            <person name="Ovchinikova G."/>
            <person name="Pati A."/>
            <person name="Chen A."/>
            <person name="Palaniappan K."/>
            <person name="Land M."/>
            <person name="Hauser L."/>
            <person name="Chang Y.J."/>
            <person name="Jeffries C.D."/>
            <person name="Detter J.C."/>
            <person name="Brambilla E."/>
            <person name="Rohde M."/>
            <person name="Tindall B.J."/>
            <person name="Goker M."/>
            <person name="Woyke T."/>
            <person name="Bristow J."/>
            <person name="Eisen J.A."/>
            <person name="Markowitz V."/>
            <person name="Hugenholtz P."/>
            <person name="Kyrpides N.C."/>
            <person name="Klenk H.P."/>
            <person name="Lapidus A."/>
        </authorList>
    </citation>
    <scope>NUCLEOTIDE SEQUENCE [LARGE SCALE GENOMIC DNA]</scope>
    <source>
        <strain evidence="4">DSM 14237 / IC166 / ACAM 630</strain>
    </source>
</reference>
<protein>
    <recommendedName>
        <fullName evidence="2">Outer membrane protein beta-barrel domain-containing protein</fullName>
    </recommendedName>
</protein>
<dbReference type="Pfam" id="PF13568">
    <property type="entry name" value="OMP_b-brl_2"/>
    <property type="match status" value="1"/>
</dbReference>
<dbReference type="RefSeq" id="WP_013549013.1">
    <property type="nucleotide sequence ID" value="NC_014934.1"/>
</dbReference>
<feature type="domain" description="Outer membrane protein beta-barrel" evidence="2">
    <location>
        <begin position="19"/>
        <end position="167"/>
    </location>
</feature>
<dbReference type="KEGG" id="cao:Celal_0163"/>
<dbReference type="EMBL" id="CP002453">
    <property type="protein sequence ID" value="ADV47514.1"/>
    <property type="molecule type" value="Genomic_DNA"/>
</dbReference>
<dbReference type="Proteomes" id="UP000008634">
    <property type="component" value="Chromosome"/>
</dbReference>
<name>E6X7S1_CELAD</name>
<evidence type="ECO:0000259" key="2">
    <source>
        <dbReference type="Pfam" id="PF13568"/>
    </source>
</evidence>
<dbReference type="eggNOG" id="COG3047">
    <property type="taxonomic scope" value="Bacteria"/>
</dbReference>
<feature type="signal peptide" evidence="1">
    <location>
        <begin position="1"/>
        <end position="19"/>
    </location>
</feature>
<evidence type="ECO:0000313" key="4">
    <source>
        <dbReference type="Proteomes" id="UP000008634"/>
    </source>
</evidence>
<keyword evidence="4" id="KW-1185">Reference proteome</keyword>
<accession>E6X7S1</accession>
<dbReference type="OrthoDB" id="947434at2"/>
<dbReference type="STRING" id="688270.Celal_0163"/>
<dbReference type="Gene3D" id="2.40.160.20">
    <property type="match status" value="1"/>
</dbReference>
<evidence type="ECO:0000256" key="1">
    <source>
        <dbReference type="SAM" id="SignalP"/>
    </source>
</evidence>
<gene>
    <name evidence="3" type="ordered locus">Celal_0163</name>
</gene>
<dbReference type="AlphaFoldDB" id="E6X7S1"/>
<keyword evidence="1" id="KW-0732">Signal</keyword>
<sequence>MKKTLLLTLFTLISASLHAQNFELGARAGLNSTKLKYAEASTETLLRPIISFITEYKLSERWSLEGSLGYIGKGGGNFEEEEKLSSGIDGLRTKLEYISFTLILRYYLMKENKLRPFIAIGPGISYTISATQMGNDIKDDLRSTSDLSSNFGLGVKYNVKNKLFLEVVGGIDRGWSKIIRAEGESLFNHSFGVTVGVKKVL</sequence>
<dbReference type="SUPFAM" id="SSF56925">
    <property type="entry name" value="OMPA-like"/>
    <property type="match status" value="1"/>
</dbReference>
<dbReference type="HOGENOM" id="CLU_1358417_0_0_10"/>
<evidence type="ECO:0000313" key="3">
    <source>
        <dbReference type="EMBL" id="ADV47514.1"/>
    </source>
</evidence>
<feature type="chain" id="PRO_5003215568" description="Outer membrane protein beta-barrel domain-containing protein" evidence="1">
    <location>
        <begin position="20"/>
        <end position="201"/>
    </location>
</feature>
<dbReference type="InterPro" id="IPR025665">
    <property type="entry name" value="Beta-barrel_OMP_2"/>
</dbReference>